<dbReference type="InterPro" id="IPR006342">
    <property type="entry name" value="FkbM_mtfrase"/>
</dbReference>
<dbReference type="InterPro" id="IPR029063">
    <property type="entry name" value="SAM-dependent_MTases_sf"/>
</dbReference>
<dbReference type="EMBL" id="QKYU01000010">
    <property type="protein sequence ID" value="PZW45970.1"/>
    <property type="molecule type" value="Genomic_DNA"/>
</dbReference>
<organism evidence="2 3">
    <name type="scientific">Humitalea rosea</name>
    <dbReference type="NCBI Taxonomy" id="990373"/>
    <lineage>
        <taxon>Bacteria</taxon>
        <taxon>Pseudomonadati</taxon>
        <taxon>Pseudomonadota</taxon>
        <taxon>Alphaproteobacteria</taxon>
        <taxon>Acetobacterales</taxon>
        <taxon>Roseomonadaceae</taxon>
        <taxon>Humitalea</taxon>
    </lineage>
</organism>
<feature type="domain" description="Methyltransferase FkbM" evidence="1">
    <location>
        <begin position="287"/>
        <end position="423"/>
    </location>
</feature>
<evidence type="ECO:0000313" key="3">
    <source>
        <dbReference type="Proteomes" id="UP000249688"/>
    </source>
</evidence>
<dbReference type="Proteomes" id="UP000249688">
    <property type="component" value="Unassembled WGS sequence"/>
</dbReference>
<dbReference type="Pfam" id="PF05050">
    <property type="entry name" value="Methyltransf_21"/>
    <property type="match status" value="1"/>
</dbReference>
<comment type="caution">
    <text evidence="2">The sequence shown here is derived from an EMBL/GenBank/DDBJ whole genome shotgun (WGS) entry which is preliminary data.</text>
</comment>
<gene>
    <name evidence="2" type="ORF">C8P66_110169</name>
</gene>
<keyword evidence="3" id="KW-1185">Reference proteome</keyword>
<proteinExistence type="predicted"/>
<dbReference type="AlphaFoldDB" id="A0A2W7KE35"/>
<name>A0A2W7KE35_9PROT</name>
<dbReference type="NCBIfam" id="TIGR01444">
    <property type="entry name" value="fkbM_fam"/>
    <property type="match status" value="1"/>
</dbReference>
<dbReference type="GO" id="GO:0032259">
    <property type="term" value="P:methylation"/>
    <property type="evidence" value="ECO:0007669"/>
    <property type="project" value="UniProtKB-KW"/>
</dbReference>
<dbReference type="GO" id="GO:0008168">
    <property type="term" value="F:methyltransferase activity"/>
    <property type="evidence" value="ECO:0007669"/>
    <property type="project" value="UniProtKB-KW"/>
</dbReference>
<keyword evidence="2" id="KW-0489">Methyltransferase</keyword>
<protein>
    <submittedName>
        <fullName evidence="2">FkbM family methyltransferase</fullName>
    </submittedName>
</protein>
<sequence length="495" mass="52740">MARASRSPDGSHSSPIRGAARWLLMRLRPLAAPFLLRFQARMGTAIQQSGLSDDITRLTGGLSADIARLTSQIEAVAHAISHMQRSVERLETRGEIASDRFEALRLGIPDLRVTTRRIEEAIAHEAQRLTLVQEAMCRVELPLVTRVEEIGRMTAQLVERDRVPAMAAQVEEIQRLTAQLVERDRAPAMAAQVEEIQRLTSELVNRNTDLPLAAAVAGIERMTAKLVNRNAIPLPEGDFAVRSPHGYVIVPGFDIGLVVYLAEGDGHEIGTVAVLVSLLDAGDTAVDIGAHVGMMAMPMARRIGASGLLYAFEPSPETAARLRRTLAFNGLDGQVRVVEQAVGDQPGQALLHFGSNTSTNSLLPAPGTAGGAGVTVEVVRLDAAIPAGLPVAVVKMDVEGAELGVLAGMPRLLAENPDLIVVAEYDNAHLRRSSQTAQAWLGAFAVAGLDTALAIGDRDGICHRVTAQDLAALDGTVNLVLARGAAPRLARLRMG</sequence>
<dbReference type="Gene3D" id="3.40.50.150">
    <property type="entry name" value="Vaccinia Virus protein VP39"/>
    <property type="match status" value="1"/>
</dbReference>
<evidence type="ECO:0000313" key="2">
    <source>
        <dbReference type="EMBL" id="PZW45970.1"/>
    </source>
</evidence>
<dbReference type="InterPro" id="IPR052514">
    <property type="entry name" value="SAM-dependent_MTase"/>
</dbReference>
<keyword evidence="2" id="KW-0808">Transferase</keyword>
<evidence type="ECO:0000259" key="1">
    <source>
        <dbReference type="Pfam" id="PF05050"/>
    </source>
</evidence>
<dbReference type="SUPFAM" id="SSF53335">
    <property type="entry name" value="S-adenosyl-L-methionine-dependent methyltransferases"/>
    <property type="match status" value="1"/>
</dbReference>
<dbReference type="PANTHER" id="PTHR34203:SF15">
    <property type="entry name" value="SLL1173 PROTEIN"/>
    <property type="match status" value="1"/>
</dbReference>
<dbReference type="PANTHER" id="PTHR34203">
    <property type="entry name" value="METHYLTRANSFERASE, FKBM FAMILY PROTEIN"/>
    <property type="match status" value="1"/>
</dbReference>
<reference evidence="2 3" key="1">
    <citation type="submission" date="2018-06" db="EMBL/GenBank/DDBJ databases">
        <title>Genomic Encyclopedia of Archaeal and Bacterial Type Strains, Phase II (KMG-II): from individual species to whole genera.</title>
        <authorList>
            <person name="Goeker M."/>
        </authorList>
    </citation>
    <scope>NUCLEOTIDE SEQUENCE [LARGE SCALE GENOMIC DNA]</scope>
    <source>
        <strain evidence="2 3">DSM 24525</strain>
    </source>
</reference>
<accession>A0A2W7KE35</accession>